<dbReference type="SMART" id="SM01161">
    <property type="entry name" value="DUF1767"/>
    <property type="match status" value="1"/>
</dbReference>
<feature type="domain" description="RecQ mediated genome instability protein 1 OB-fold" evidence="4">
    <location>
        <begin position="114"/>
        <end position="209"/>
    </location>
</feature>
<feature type="compositionally biased region" description="Polar residues" evidence="3">
    <location>
        <begin position="282"/>
        <end position="320"/>
    </location>
</feature>
<sequence length="459" mass="51766">MSQTNSKFISYIMKMLNYLLIFFYDWNEKIKYRRPFIARGSNFEEKVKLMNNEALITYLKEKGINPNQKWIERLISQNNFPSANINQHFFSEFLKSDISDTSNPLEFMKDLISPMYVIQEPVVFQINEIVDISIPSYKRKHFEMSGKGTFKLLLSDGFQSVLAITKKVIPEINPANDPGAKIYLKPPITVKFGVIFLTDTNSTIYGGMSPKEIQHRNDIVTKVNKQNPTKQQNSSTNNIANHQNNLNQDPQSTQQITQNSPTAQQQTNQQSKQNSLKDQPKTSKSNIPLSNLISTISNQRPTPIKPTNSGLQKLVNQSINSSSNSPLSSTKSTASTKTTTSTKSTESTKATKSSSRNSSQSNEAPKNSNYKKSSQETPKITKISKLSSQSKFRTMAKLTIEEEPLQVTPPSDPSHLKRFRKNVEDVNLFLSSDTSDIISDSYMFDSESDAVQEISKPSK</sequence>
<name>A0A1J4JG33_9EUKA</name>
<evidence type="ECO:0000256" key="3">
    <source>
        <dbReference type="SAM" id="MobiDB-lite"/>
    </source>
</evidence>
<evidence type="ECO:0000259" key="4">
    <source>
        <dbReference type="Pfam" id="PF08585"/>
    </source>
</evidence>
<evidence type="ECO:0000256" key="2">
    <source>
        <dbReference type="ARBA" id="ARBA00018987"/>
    </source>
</evidence>
<comment type="similarity">
    <text evidence="1">Belongs to the RMI1 family.</text>
</comment>
<organism evidence="5 6">
    <name type="scientific">Tritrichomonas foetus</name>
    <dbReference type="NCBI Taxonomy" id="1144522"/>
    <lineage>
        <taxon>Eukaryota</taxon>
        <taxon>Metamonada</taxon>
        <taxon>Parabasalia</taxon>
        <taxon>Tritrichomonadida</taxon>
        <taxon>Tritrichomonadidae</taxon>
        <taxon>Tritrichomonas</taxon>
    </lineage>
</organism>
<feature type="compositionally biased region" description="Polar residues" evidence="3">
    <location>
        <begin position="225"/>
        <end position="236"/>
    </location>
</feature>
<dbReference type="GO" id="GO:0000724">
    <property type="term" value="P:double-strand break repair via homologous recombination"/>
    <property type="evidence" value="ECO:0007669"/>
    <property type="project" value="TreeGrafter"/>
</dbReference>
<dbReference type="Pfam" id="PF08585">
    <property type="entry name" value="RMI1_N_C"/>
    <property type="match status" value="1"/>
</dbReference>
<comment type="caution">
    <text evidence="5">The sequence shown here is derived from an EMBL/GenBank/DDBJ whole genome shotgun (WGS) entry which is preliminary data.</text>
</comment>
<evidence type="ECO:0000313" key="6">
    <source>
        <dbReference type="Proteomes" id="UP000179807"/>
    </source>
</evidence>
<dbReference type="EMBL" id="MLAK01001126">
    <property type="protein sequence ID" value="OHS97271.1"/>
    <property type="molecule type" value="Genomic_DNA"/>
</dbReference>
<dbReference type="Proteomes" id="UP000179807">
    <property type="component" value="Unassembled WGS sequence"/>
</dbReference>
<feature type="compositionally biased region" description="Low complexity" evidence="3">
    <location>
        <begin position="257"/>
        <end position="274"/>
    </location>
</feature>
<evidence type="ECO:0000313" key="5">
    <source>
        <dbReference type="EMBL" id="OHS97271.1"/>
    </source>
</evidence>
<feature type="compositionally biased region" description="Low complexity" evidence="3">
    <location>
        <begin position="237"/>
        <end position="247"/>
    </location>
</feature>
<feature type="region of interest" description="Disordered" evidence="3">
    <location>
        <begin position="225"/>
        <end position="388"/>
    </location>
</feature>
<dbReference type="Gene3D" id="2.40.50.770">
    <property type="entry name" value="RecQ-mediated genome instability protein Rmi1, C-terminal domain"/>
    <property type="match status" value="1"/>
</dbReference>
<dbReference type="InterPro" id="IPR013894">
    <property type="entry name" value="RMI1_OB"/>
</dbReference>
<dbReference type="AlphaFoldDB" id="A0A1J4JG33"/>
<dbReference type="GO" id="GO:0000712">
    <property type="term" value="P:resolution of meiotic recombination intermediates"/>
    <property type="evidence" value="ECO:0007669"/>
    <property type="project" value="TreeGrafter"/>
</dbReference>
<dbReference type="VEuPathDB" id="TrichDB:TRFO_09548"/>
<gene>
    <name evidence="5" type="ORF">TRFO_09548</name>
</gene>
<proteinExistence type="inferred from homology"/>
<dbReference type="PANTHER" id="PTHR14790">
    <property type="entry name" value="RECQ-MEDIATED GENOME INSTABILITY PROTEIN 1 RMI1"/>
    <property type="match status" value="1"/>
</dbReference>
<dbReference type="PANTHER" id="PTHR14790:SF15">
    <property type="entry name" value="RECQ-MEDIATED GENOME INSTABILITY PROTEIN 1"/>
    <property type="match status" value="1"/>
</dbReference>
<keyword evidence="6" id="KW-1185">Reference proteome</keyword>
<evidence type="ECO:0000256" key="1">
    <source>
        <dbReference type="ARBA" id="ARBA00006395"/>
    </source>
</evidence>
<protein>
    <recommendedName>
        <fullName evidence="2">RecQ-mediated genome instability protein 1</fullName>
    </recommendedName>
</protein>
<feature type="compositionally biased region" description="Low complexity" evidence="3">
    <location>
        <begin position="321"/>
        <end position="362"/>
    </location>
</feature>
<dbReference type="RefSeq" id="XP_068350408.1">
    <property type="nucleotide sequence ID" value="XM_068494922.1"/>
</dbReference>
<reference evidence="5" key="1">
    <citation type="submission" date="2016-10" db="EMBL/GenBank/DDBJ databases">
        <authorList>
            <person name="Benchimol M."/>
            <person name="Almeida L.G."/>
            <person name="Vasconcelos A.T."/>
            <person name="Perreira-Neves A."/>
            <person name="Rosa I.A."/>
            <person name="Tasca T."/>
            <person name="Bogo M.R."/>
            <person name="de Souza W."/>
        </authorList>
    </citation>
    <scope>NUCLEOTIDE SEQUENCE [LARGE SCALE GENOMIC DNA]</scope>
    <source>
        <strain evidence="5">K</strain>
    </source>
</reference>
<dbReference type="InterPro" id="IPR042470">
    <property type="entry name" value="RMI1_N_C_sf"/>
</dbReference>
<dbReference type="OrthoDB" id="341511at2759"/>
<feature type="compositionally biased region" description="Polar residues" evidence="3">
    <location>
        <begin position="363"/>
        <end position="388"/>
    </location>
</feature>
<dbReference type="GO" id="GO:0031422">
    <property type="term" value="C:RecQ family helicase-topoisomerase III complex"/>
    <property type="evidence" value="ECO:0007669"/>
    <property type="project" value="TreeGrafter"/>
</dbReference>
<accession>A0A1J4JG33</accession>
<dbReference type="GO" id="GO:0016604">
    <property type="term" value="C:nuclear body"/>
    <property type="evidence" value="ECO:0007669"/>
    <property type="project" value="TreeGrafter"/>
</dbReference>
<dbReference type="GeneID" id="94829626"/>